<evidence type="ECO:0000313" key="2">
    <source>
        <dbReference type="Proteomes" id="UP000308600"/>
    </source>
</evidence>
<organism evidence="1 2">
    <name type="scientific">Pluteus cervinus</name>
    <dbReference type="NCBI Taxonomy" id="181527"/>
    <lineage>
        <taxon>Eukaryota</taxon>
        <taxon>Fungi</taxon>
        <taxon>Dikarya</taxon>
        <taxon>Basidiomycota</taxon>
        <taxon>Agaricomycotina</taxon>
        <taxon>Agaricomycetes</taxon>
        <taxon>Agaricomycetidae</taxon>
        <taxon>Agaricales</taxon>
        <taxon>Pluteineae</taxon>
        <taxon>Pluteaceae</taxon>
        <taxon>Pluteus</taxon>
    </lineage>
</organism>
<name>A0ACD2ZX72_9AGAR</name>
<sequence>MAEASLRSDLGIEAAIAANCAKSTVDAVPASSSPATPSGSAEPEEPDVEAYIEEIPDSSITPKHTRPRPRFKGRVVVHSDSEDEDYVMVESSTAQTDQDEFVIVAHPTSESMANDHAPSNAGVGDSVSLGANTDASAPPAIATDTMSPVSPAAPTVEATSSSPSGAIEAESEAPPPKRRRGQGMGGKKSKKARVDTDTSADSEVPEAGQRASARLLDNPRNKHVSELGHHVQVHIHVQVQVHIHVYVCIHVYVYVCIYVYVHVYVPGVPYMLSLISSRLRLSLTSPYLVRLPFIFTQFVSIQIYAASSLCHIHYIYFAVTLPITLLLIIFPTPIQLLLVILLSTPVISPTPIQLLFVILLSTLVISQPPIQLLSVIHSIVSTLYCNSIMSEWIIGLPLGCIHKSFNDK</sequence>
<proteinExistence type="predicted"/>
<keyword evidence="2" id="KW-1185">Reference proteome</keyword>
<evidence type="ECO:0000313" key="1">
    <source>
        <dbReference type="EMBL" id="TFK58103.1"/>
    </source>
</evidence>
<protein>
    <submittedName>
        <fullName evidence="1">Uncharacterized protein</fullName>
    </submittedName>
</protein>
<dbReference type="Proteomes" id="UP000308600">
    <property type="component" value="Unassembled WGS sequence"/>
</dbReference>
<dbReference type="EMBL" id="ML209638">
    <property type="protein sequence ID" value="TFK58103.1"/>
    <property type="molecule type" value="Genomic_DNA"/>
</dbReference>
<gene>
    <name evidence="1" type="ORF">BDN72DRAFT_866213</name>
</gene>
<reference evidence="1 2" key="1">
    <citation type="journal article" date="2019" name="Nat. Ecol. Evol.">
        <title>Megaphylogeny resolves global patterns of mushroom evolution.</title>
        <authorList>
            <person name="Varga T."/>
            <person name="Krizsan K."/>
            <person name="Foldi C."/>
            <person name="Dima B."/>
            <person name="Sanchez-Garcia M."/>
            <person name="Sanchez-Ramirez S."/>
            <person name="Szollosi G.J."/>
            <person name="Szarkandi J.G."/>
            <person name="Papp V."/>
            <person name="Albert L."/>
            <person name="Andreopoulos W."/>
            <person name="Angelini C."/>
            <person name="Antonin V."/>
            <person name="Barry K.W."/>
            <person name="Bougher N.L."/>
            <person name="Buchanan P."/>
            <person name="Buyck B."/>
            <person name="Bense V."/>
            <person name="Catcheside P."/>
            <person name="Chovatia M."/>
            <person name="Cooper J."/>
            <person name="Damon W."/>
            <person name="Desjardin D."/>
            <person name="Finy P."/>
            <person name="Geml J."/>
            <person name="Haridas S."/>
            <person name="Hughes K."/>
            <person name="Justo A."/>
            <person name="Karasinski D."/>
            <person name="Kautmanova I."/>
            <person name="Kiss B."/>
            <person name="Kocsube S."/>
            <person name="Kotiranta H."/>
            <person name="LaButti K.M."/>
            <person name="Lechner B.E."/>
            <person name="Liimatainen K."/>
            <person name="Lipzen A."/>
            <person name="Lukacs Z."/>
            <person name="Mihaltcheva S."/>
            <person name="Morgado L.N."/>
            <person name="Niskanen T."/>
            <person name="Noordeloos M.E."/>
            <person name="Ohm R.A."/>
            <person name="Ortiz-Santana B."/>
            <person name="Ovrebo C."/>
            <person name="Racz N."/>
            <person name="Riley R."/>
            <person name="Savchenko A."/>
            <person name="Shiryaev A."/>
            <person name="Soop K."/>
            <person name="Spirin V."/>
            <person name="Szebenyi C."/>
            <person name="Tomsovsky M."/>
            <person name="Tulloss R.E."/>
            <person name="Uehling J."/>
            <person name="Grigoriev I.V."/>
            <person name="Vagvolgyi C."/>
            <person name="Papp T."/>
            <person name="Martin F.M."/>
            <person name="Miettinen O."/>
            <person name="Hibbett D.S."/>
            <person name="Nagy L.G."/>
        </authorList>
    </citation>
    <scope>NUCLEOTIDE SEQUENCE [LARGE SCALE GENOMIC DNA]</scope>
    <source>
        <strain evidence="1 2">NL-1719</strain>
    </source>
</reference>
<accession>A0ACD2ZX72</accession>